<dbReference type="PANTHER" id="PTHR11910">
    <property type="entry name" value="ATP SYNTHASE DELTA CHAIN"/>
    <property type="match status" value="1"/>
</dbReference>
<evidence type="ECO:0000313" key="9">
    <source>
        <dbReference type="EMBL" id="QSI77276.1"/>
    </source>
</evidence>
<evidence type="ECO:0000256" key="2">
    <source>
        <dbReference type="ARBA" id="ARBA00022448"/>
    </source>
</evidence>
<evidence type="ECO:0000256" key="4">
    <source>
        <dbReference type="ARBA" id="ARBA00023065"/>
    </source>
</evidence>
<dbReference type="InterPro" id="IPR026015">
    <property type="entry name" value="ATP_synth_OSCP/delta_N_sf"/>
</dbReference>
<dbReference type="NCBIfam" id="TIGR01145">
    <property type="entry name" value="ATP_synt_delta"/>
    <property type="match status" value="1"/>
</dbReference>
<keyword evidence="4 8" id="KW-0406">Ion transport</keyword>
<keyword evidence="2 8" id="KW-0813">Transport</keyword>
<evidence type="ECO:0000256" key="6">
    <source>
        <dbReference type="ARBA" id="ARBA00023196"/>
    </source>
</evidence>
<keyword evidence="8" id="KW-1003">Cell membrane</keyword>
<dbReference type="Gene3D" id="1.10.520.20">
    <property type="entry name" value="N-terminal domain of the delta subunit of the F1F0-ATP synthase"/>
    <property type="match status" value="1"/>
</dbReference>
<dbReference type="Proteomes" id="UP000663570">
    <property type="component" value="Chromosome"/>
</dbReference>
<comment type="similarity">
    <text evidence="8">Belongs to the ATPase delta chain family.</text>
</comment>
<sequence length="177" mass="18753">MAENVTVARPYAEAAFKLAREANALEAWAQALARLAAVAGEPRIRENLGDPRVTAAEAARVFVEVAGDLTADQKNFVNVLAENERLIVLPEILSLFVAQKDAHEGVKDALVSSAFPIDAATLARLVADLENRFKAKVKATVQIDPELIGGVKIAVGDEVIDASVRGKLAAMAAALQN</sequence>
<evidence type="ECO:0000256" key="1">
    <source>
        <dbReference type="ARBA" id="ARBA00004370"/>
    </source>
</evidence>
<name>A0ABX7M6Y6_9RHOO</name>
<dbReference type="NCBIfam" id="NF004402">
    <property type="entry name" value="PRK05758.2-2"/>
    <property type="match status" value="1"/>
</dbReference>
<evidence type="ECO:0000256" key="5">
    <source>
        <dbReference type="ARBA" id="ARBA00023136"/>
    </source>
</evidence>
<dbReference type="HAMAP" id="MF_01416">
    <property type="entry name" value="ATP_synth_delta_bact"/>
    <property type="match status" value="1"/>
</dbReference>
<reference evidence="9 10" key="1">
    <citation type="submission" date="2021-02" db="EMBL/GenBank/DDBJ databases">
        <title>Niveibacterium changnyeongensis HC41.</title>
        <authorList>
            <person name="Kang M."/>
        </authorList>
    </citation>
    <scope>NUCLEOTIDE SEQUENCE [LARGE SCALE GENOMIC DNA]</scope>
    <source>
        <strain evidence="9 10">HC41</strain>
    </source>
</reference>
<keyword evidence="7 8" id="KW-0066">ATP synthesis</keyword>
<evidence type="ECO:0000313" key="10">
    <source>
        <dbReference type="Proteomes" id="UP000663570"/>
    </source>
</evidence>
<keyword evidence="5 8" id="KW-0472">Membrane</keyword>
<dbReference type="InterPro" id="IPR000711">
    <property type="entry name" value="ATPase_OSCP/dsu"/>
</dbReference>
<dbReference type="Pfam" id="PF00213">
    <property type="entry name" value="OSCP"/>
    <property type="match status" value="1"/>
</dbReference>
<evidence type="ECO:0000256" key="7">
    <source>
        <dbReference type="ARBA" id="ARBA00023310"/>
    </source>
</evidence>
<evidence type="ECO:0000256" key="3">
    <source>
        <dbReference type="ARBA" id="ARBA00022781"/>
    </source>
</evidence>
<gene>
    <name evidence="8" type="primary">atpH</name>
    <name evidence="9" type="ORF">JY500_01080</name>
</gene>
<protein>
    <recommendedName>
        <fullName evidence="8">ATP synthase subunit delta</fullName>
    </recommendedName>
    <alternativeName>
        <fullName evidence="8">ATP synthase F(1) sector subunit delta</fullName>
    </alternativeName>
    <alternativeName>
        <fullName evidence="8">F-type ATPase subunit delta</fullName>
        <shortName evidence="8">F-ATPase subunit delta</shortName>
    </alternativeName>
</protein>
<dbReference type="RefSeq" id="WP_206254770.1">
    <property type="nucleotide sequence ID" value="NZ_CP071060.1"/>
</dbReference>
<dbReference type="PRINTS" id="PR00125">
    <property type="entry name" value="ATPASEDELTA"/>
</dbReference>
<comment type="function">
    <text evidence="8">This protein is part of the stalk that links CF(0) to CF(1). It either transmits conformational changes from CF(0) to CF(1) or is implicated in proton conduction.</text>
</comment>
<comment type="function">
    <text evidence="8">F(1)F(0) ATP synthase produces ATP from ADP in the presence of a proton or sodium gradient. F-type ATPases consist of two structural domains, F(1) containing the extramembraneous catalytic core and F(0) containing the membrane proton channel, linked together by a central stalk and a peripheral stalk. During catalysis, ATP synthesis in the catalytic domain of F(1) is coupled via a rotary mechanism of the central stalk subunits to proton translocation.</text>
</comment>
<proteinExistence type="inferred from homology"/>
<dbReference type="EMBL" id="CP071060">
    <property type="protein sequence ID" value="QSI77276.1"/>
    <property type="molecule type" value="Genomic_DNA"/>
</dbReference>
<organism evidence="9 10">
    <name type="scientific">Niveibacterium microcysteis</name>
    <dbReference type="NCBI Taxonomy" id="2811415"/>
    <lineage>
        <taxon>Bacteria</taxon>
        <taxon>Pseudomonadati</taxon>
        <taxon>Pseudomonadota</taxon>
        <taxon>Betaproteobacteria</taxon>
        <taxon>Rhodocyclales</taxon>
        <taxon>Rhodocyclaceae</taxon>
        <taxon>Niveibacterium</taxon>
    </lineage>
</organism>
<dbReference type="SUPFAM" id="SSF47928">
    <property type="entry name" value="N-terminal domain of the delta subunit of the F1F0-ATP synthase"/>
    <property type="match status" value="1"/>
</dbReference>
<evidence type="ECO:0000256" key="8">
    <source>
        <dbReference type="HAMAP-Rule" id="MF_01416"/>
    </source>
</evidence>
<keyword evidence="10" id="KW-1185">Reference proteome</keyword>
<accession>A0ABX7M6Y6</accession>
<keyword evidence="6 8" id="KW-0139">CF(1)</keyword>
<keyword evidence="3 8" id="KW-0375">Hydrogen ion transport</keyword>
<comment type="subcellular location">
    <subcellularLocation>
        <location evidence="8">Cell membrane</location>
        <topology evidence="8">Peripheral membrane protein</topology>
    </subcellularLocation>
    <subcellularLocation>
        <location evidence="1">Membrane</location>
    </subcellularLocation>
</comment>